<accession>A0A2T6CD05</accession>
<comment type="caution">
    <text evidence="2">The sequence shown here is derived from an EMBL/GenBank/DDBJ whole genome shotgun (WGS) entry which is preliminary data.</text>
</comment>
<keyword evidence="1" id="KW-0732">Signal</keyword>
<sequence length="271" mass="29478">MIRAFAIAPVLLMLALSPAWADARLTVLVDVLKLREAALILREEGITYAEDLNTDMLAGDGGAGWQQQVEAIYDPARMVEMVRRDLKIGVFGEDRGDVIAFFSSDLGVQIVDLENSARAAIQDPDIEAAARERYAALAGGDDPRLAMIHEMVEGGDMINRNVTSAMNANYQFMRGLVTGGALEMSDDDILRDVASEIDEITEDTTAWLYGYMLLAYSPLSDDELATYVAFAQTQAGQSLNAALFDGFGKAYEDISYALGRAVALNMTAQEL</sequence>
<reference evidence="2 3" key="1">
    <citation type="submission" date="2018-04" db="EMBL/GenBank/DDBJ databases">
        <title>Genomic Encyclopedia of Archaeal and Bacterial Type Strains, Phase II (KMG-II): from individual species to whole genera.</title>
        <authorList>
            <person name="Goeker M."/>
        </authorList>
    </citation>
    <scope>NUCLEOTIDE SEQUENCE [LARGE SCALE GENOMIC DNA]</scope>
    <source>
        <strain evidence="2 3">DSM 12244</strain>
    </source>
</reference>
<dbReference type="AlphaFoldDB" id="A0A2T6CD05"/>
<dbReference type="RefSeq" id="WP_231476650.1">
    <property type="nucleotide sequence ID" value="NZ_QBKU01000007.1"/>
</dbReference>
<gene>
    <name evidence="2" type="ORF">C8N31_10789</name>
</gene>
<organism evidence="2 3">
    <name type="scientific">Sulfitobacter mediterraneus</name>
    <dbReference type="NCBI Taxonomy" id="83219"/>
    <lineage>
        <taxon>Bacteria</taxon>
        <taxon>Pseudomonadati</taxon>
        <taxon>Pseudomonadota</taxon>
        <taxon>Alphaproteobacteria</taxon>
        <taxon>Rhodobacterales</taxon>
        <taxon>Roseobacteraceae</taxon>
        <taxon>Sulfitobacter</taxon>
    </lineage>
</organism>
<feature type="chain" id="PRO_5015514512" evidence="1">
    <location>
        <begin position="22"/>
        <end position="271"/>
    </location>
</feature>
<feature type="signal peptide" evidence="1">
    <location>
        <begin position="1"/>
        <end position="21"/>
    </location>
</feature>
<evidence type="ECO:0000256" key="1">
    <source>
        <dbReference type="SAM" id="SignalP"/>
    </source>
</evidence>
<dbReference type="EMBL" id="QBKU01000007">
    <property type="protein sequence ID" value="PTX73389.1"/>
    <property type="molecule type" value="Genomic_DNA"/>
</dbReference>
<protein>
    <submittedName>
        <fullName evidence="2">Uncharacterized protein DUF2059</fullName>
    </submittedName>
</protein>
<evidence type="ECO:0000313" key="2">
    <source>
        <dbReference type="EMBL" id="PTX73389.1"/>
    </source>
</evidence>
<proteinExistence type="predicted"/>
<name>A0A2T6CD05_9RHOB</name>
<dbReference type="Proteomes" id="UP000244092">
    <property type="component" value="Unassembled WGS sequence"/>
</dbReference>
<evidence type="ECO:0000313" key="3">
    <source>
        <dbReference type="Proteomes" id="UP000244092"/>
    </source>
</evidence>